<reference evidence="12" key="1">
    <citation type="journal article" date="2016" name="Nature">
        <title>Genome evolution in the allotetraploid frog Xenopus laevis.</title>
        <authorList>
            <person name="Session A.M."/>
            <person name="Uno Y."/>
            <person name="Kwon T."/>
            <person name="Chapman J.A."/>
            <person name="Toyoda A."/>
            <person name="Takahashi S."/>
            <person name="Fukui A."/>
            <person name="Hikosaka A."/>
            <person name="Suzuki A."/>
            <person name="Kondo M."/>
            <person name="van Heeringen S.J."/>
            <person name="Quigley I."/>
            <person name="Heinz S."/>
            <person name="Ogino H."/>
            <person name="Ochi H."/>
            <person name="Hellsten U."/>
            <person name="Lyons J.B."/>
            <person name="Simakov O."/>
            <person name="Putnam N."/>
            <person name="Stites J."/>
            <person name="Kuroki Y."/>
            <person name="Tanaka T."/>
            <person name="Michiue T."/>
            <person name="Watanabe M."/>
            <person name="Bogdanovic O."/>
            <person name="Lister R."/>
            <person name="Georgiou G."/>
            <person name="Paranjpe S.S."/>
            <person name="van Kruijsbergen I."/>
            <person name="Shu S."/>
            <person name="Carlson J."/>
            <person name="Kinoshita T."/>
            <person name="Ohta Y."/>
            <person name="Mawaribuchi S."/>
            <person name="Jenkins J."/>
            <person name="Grimwood J."/>
            <person name="Schmutz J."/>
            <person name="Mitros T."/>
            <person name="Mozaffari S.V."/>
            <person name="Suzuki Y."/>
            <person name="Haramoto Y."/>
            <person name="Yamamoto T.S."/>
            <person name="Takagi C."/>
            <person name="Heald R."/>
            <person name="Miller K."/>
            <person name="Haudenschild C."/>
            <person name="Kitzman J."/>
            <person name="Nakayama T."/>
            <person name="Izutsu Y."/>
            <person name="Robert J."/>
            <person name="Fortriede J."/>
            <person name="Burns K."/>
            <person name="Lotay V."/>
            <person name="Karimi K."/>
            <person name="Yasuoka Y."/>
            <person name="Dichmann D.S."/>
            <person name="Flajnik M.F."/>
            <person name="Houston D.W."/>
            <person name="Shendure J."/>
            <person name="DuPasquier L."/>
            <person name="Vize P.D."/>
            <person name="Zorn A.M."/>
            <person name="Ito M."/>
            <person name="Marcotte E.M."/>
            <person name="Wallingford J.B."/>
            <person name="Ito Y."/>
            <person name="Asashima M."/>
            <person name="Ueno N."/>
            <person name="Matsuda Y."/>
            <person name="Veenstra G.J."/>
            <person name="Fujiyama A."/>
            <person name="Harland R.M."/>
            <person name="Taira M."/>
            <person name="Rokhsar D.S."/>
        </authorList>
    </citation>
    <scope>NUCLEOTIDE SEQUENCE [LARGE SCALE GENOMIC DNA]</scope>
    <source>
        <strain evidence="12">J</strain>
    </source>
</reference>
<dbReference type="PANTHER" id="PTHR19339:SF5">
    <property type="entry name" value="IG-LIKE DOMAIN-CONTAINING PROTEIN"/>
    <property type="match status" value="1"/>
</dbReference>
<dbReference type="Pfam" id="PF07686">
    <property type="entry name" value="V-set"/>
    <property type="match status" value="1"/>
</dbReference>
<evidence type="ECO:0000313" key="12">
    <source>
        <dbReference type="Proteomes" id="UP000694892"/>
    </source>
</evidence>
<gene>
    <name evidence="11" type="ORF">XELAEV_18010271mg</name>
</gene>
<keyword evidence="2" id="KW-1003">Cell membrane</keyword>
<dbReference type="InterPro" id="IPR013106">
    <property type="entry name" value="Ig_V-set"/>
</dbReference>
<dbReference type="EMBL" id="CM004467">
    <property type="protein sequence ID" value="OCT98043.1"/>
    <property type="molecule type" value="Genomic_DNA"/>
</dbReference>
<evidence type="ECO:0000256" key="3">
    <source>
        <dbReference type="ARBA" id="ARBA00022729"/>
    </source>
</evidence>
<evidence type="ECO:0000256" key="8">
    <source>
        <dbReference type="ARBA" id="ARBA00043266"/>
    </source>
</evidence>
<dbReference type="Gene3D" id="2.60.40.10">
    <property type="entry name" value="Immunoglobulins"/>
    <property type="match status" value="1"/>
</dbReference>
<dbReference type="AlphaFoldDB" id="A0A974I1J5"/>
<dbReference type="InterPro" id="IPR051896">
    <property type="entry name" value="TCR_alpha_variable"/>
</dbReference>
<organism evidence="11 12">
    <name type="scientific">Xenopus laevis</name>
    <name type="common">African clawed frog</name>
    <dbReference type="NCBI Taxonomy" id="8355"/>
    <lineage>
        <taxon>Eukaryota</taxon>
        <taxon>Metazoa</taxon>
        <taxon>Chordata</taxon>
        <taxon>Craniata</taxon>
        <taxon>Vertebrata</taxon>
        <taxon>Euteleostomi</taxon>
        <taxon>Amphibia</taxon>
        <taxon>Batrachia</taxon>
        <taxon>Anura</taxon>
        <taxon>Pipoidea</taxon>
        <taxon>Pipidae</taxon>
        <taxon>Xenopodinae</taxon>
        <taxon>Xenopus</taxon>
        <taxon>Xenopus</taxon>
    </lineage>
</organism>
<feature type="chain" id="PRO_5037746902" description="Ig-like domain-containing protein" evidence="9">
    <location>
        <begin position="26"/>
        <end position="119"/>
    </location>
</feature>
<evidence type="ECO:0000256" key="4">
    <source>
        <dbReference type="ARBA" id="ARBA00023136"/>
    </source>
</evidence>
<comment type="subunit">
    <text evidence="7">Alpha-beta TR is a heterodimer composed of an alpha and beta chain; disulfide-linked. The alpha-beta TR is associated with the transmembrane signaling CD3 coreceptor proteins to form the TR-CD3 (TcR or TCR). The assembly of alpha-beta TR heterodimers with CD3 occurs in the endoplasmic reticulum where a single alpha-beta TR heterodimer associates with one CD3D-CD3E heterodimer, one CD3G-CD3E heterodimer and one CD247 homodimer forming a stable octameric structure. CD3D-CD3E and CD3G-CD3E heterodimers preferentially associate with TR alpha and TR beta chains, respectively. The association of the CD247 homodimer is the last step of TcR assembly in the endoplasmic reticulum and is required for transport to the cell surface.</text>
</comment>
<dbReference type="Proteomes" id="UP000694892">
    <property type="component" value="Chromosome 1S"/>
</dbReference>
<proteinExistence type="predicted"/>
<feature type="signal peptide" evidence="9">
    <location>
        <begin position="1"/>
        <end position="25"/>
    </location>
</feature>
<evidence type="ECO:0000256" key="9">
    <source>
        <dbReference type="SAM" id="SignalP"/>
    </source>
</evidence>
<accession>A0A974I1J5</accession>
<dbReference type="GO" id="GO:0042101">
    <property type="term" value="C:T cell receptor complex"/>
    <property type="evidence" value="ECO:0007669"/>
    <property type="project" value="UniProtKB-KW"/>
</dbReference>
<dbReference type="InterPro" id="IPR036179">
    <property type="entry name" value="Ig-like_dom_sf"/>
</dbReference>
<evidence type="ECO:0000256" key="5">
    <source>
        <dbReference type="ARBA" id="ARBA00023157"/>
    </source>
</evidence>
<feature type="domain" description="Ig-like" evidence="10">
    <location>
        <begin position="27"/>
        <end position="119"/>
    </location>
</feature>
<dbReference type="PANTHER" id="PTHR19339">
    <property type="entry name" value="T CELL RECEPTOR ALPHA VARIABLE 39"/>
    <property type="match status" value="1"/>
</dbReference>
<dbReference type="SUPFAM" id="SSF48726">
    <property type="entry name" value="Immunoglobulin"/>
    <property type="match status" value="1"/>
</dbReference>
<evidence type="ECO:0000256" key="7">
    <source>
        <dbReference type="ARBA" id="ARBA00038651"/>
    </source>
</evidence>
<sequence>MVWITTQRLMQVLFIQIIHLQYVNCKEEVDQIPHSASAVEGNNFNMTCEYSTAFLSLQWYKQVPGEKFQLLRIQRVDEEITEDRFVFQLQKEKKLSTLSIKQMEVSDSATYWCALEAQC</sequence>
<evidence type="ECO:0000256" key="6">
    <source>
        <dbReference type="ARBA" id="ARBA00023180"/>
    </source>
</evidence>
<name>A0A974I1J5_XENLA</name>
<keyword evidence="5" id="KW-1015">Disulfide bond</keyword>
<comment type="subcellular location">
    <subcellularLocation>
        <location evidence="1">Cell membrane</location>
    </subcellularLocation>
</comment>
<dbReference type="InterPro" id="IPR007110">
    <property type="entry name" value="Ig-like_dom"/>
</dbReference>
<evidence type="ECO:0000256" key="2">
    <source>
        <dbReference type="ARBA" id="ARBA00022475"/>
    </source>
</evidence>
<keyword evidence="8" id="KW-1064">Adaptive immunity</keyword>
<dbReference type="InterPro" id="IPR013783">
    <property type="entry name" value="Ig-like_fold"/>
</dbReference>
<dbReference type="OMA" id="QWVSSKQ"/>
<keyword evidence="8" id="KW-1279">T cell receptor</keyword>
<evidence type="ECO:0000313" key="11">
    <source>
        <dbReference type="EMBL" id="OCT98043.1"/>
    </source>
</evidence>
<protein>
    <recommendedName>
        <fullName evidence="10">Ig-like domain-containing protein</fullName>
    </recommendedName>
</protein>
<keyword evidence="4" id="KW-0472">Membrane</keyword>
<evidence type="ECO:0000256" key="1">
    <source>
        <dbReference type="ARBA" id="ARBA00004236"/>
    </source>
</evidence>
<evidence type="ECO:0000259" key="10">
    <source>
        <dbReference type="PROSITE" id="PS50835"/>
    </source>
</evidence>
<keyword evidence="8" id="KW-0391">Immunity</keyword>
<keyword evidence="3 9" id="KW-0732">Signal</keyword>
<keyword evidence="6" id="KW-0325">Glycoprotein</keyword>
<dbReference type="PROSITE" id="PS50835">
    <property type="entry name" value="IG_LIKE"/>
    <property type="match status" value="1"/>
</dbReference>